<dbReference type="RefSeq" id="WP_301805632.1">
    <property type="nucleotide sequence ID" value="NZ_JAUJZH010000003.1"/>
</dbReference>
<proteinExistence type="predicted"/>
<dbReference type="EMBL" id="JAUKVY010000003">
    <property type="protein sequence ID" value="MDO1531941.1"/>
    <property type="molecule type" value="Genomic_DNA"/>
</dbReference>
<organism evidence="1 2">
    <name type="scientific">Variovorax ginsengisoli</name>
    <dbReference type="NCBI Taxonomy" id="363844"/>
    <lineage>
        <taxon>Bacteria</taxon>
        <taxon>Pseudomonadati</taxon>
        <taxon>Pseudomonadota</taxon>
        <taxon>Betaproteobacteria</taxon>
        <taxon>Burkholderiales</taxon>
        <taxon>Comamonadaceae</taxon>
        <taxon>Variovorax</taxon>
    </lineage>
</organism>
<accession>A0ABT8RZ44</accession>
<sequence length="64" mass="7504">MIAVPFKRHMVGLGDLLVLERDRTRRMMFKFCLDDGSVVATWLEQRTPQDVILRQKDVLMLRSA</sequence>
<comment type="caution">
    <text evidence="1">The sequence shown here is derived from an EMBL/GenBank/DDBJ whole genome shotgun (WGS) entry which is preliminary data.</text>
</comment>
<gene>
    <name evidence="1" type="ORF">Q2T77_06550</name>
</gene>
<protein>
    <submittedName>
        <fullName evidence="1">Uncharacterized protein</fullName>
    </submittedName>
</protein>
<evidence type="ECO:0000313" key="1">
    <source>
        <dbReference type="EMBL" id="MDO1531941.1"/>
    </source>
</evidence>
<keyword evidence="2" id="KW-1185">Reference proteome</keyword>
<name>A0ABT8RZ44_9BURK</name>
<reference evidence="1" key="1">
    <citation type="submission" date="2023-06" db="EMBL/GenBank/DDBJ databases">
        <authorList>
            <person name="Jiang Y."/>
            <person name="Liu Q."/>
        </authorList>
    </citation>
    <scope>NUCLEOTIDE SEQUENCE</scope>
    <source>
        <strain evidence="1">CGMCC 1.12090</strain>
    </source>
</reference>
<dbReference type="Proteomes" id="UP001169027">
    <property type="component" value="Unassembled WGS sequence"/>
</dbReference>
<evidence type="ECO:0000313" key="2">
    <source>
        <dbReference type="Proteomes" id="UP001169027"/>
    </source>
</evidence>